<evidence type="ECO:0000313" key="2">
    <source>
        <dbReference type="Proteomes" id="UP000053825"/>
    </source>
</evidence>
<dbReference type="EMBL" id="KQ414613">
    <property type="protein sequence ID" value="KOC69052.1"/>
    <property type="molecule type" value="Genomic_DNA"/>
</dbReference>
<dbReference type="Proteomes" id="UP000053825">
    <property type="component" value="Unassembled WGS sequence"/>
</dbReference>
<gene>
    <name evidence="1" type="ORF">WH47_09609</name>
</gene>
<accession>A0A0L7RDI9</accession>
<protein>
    <submittedName>
        <fullName evidence="1">Uncharacterized protein</fullName>
    </submittedName>
</protein>
<reference evidence="1 2" key="1">
    <citation type="submission" date="2015-07" db="EMBL/GenBank/DDBJ databases">
        <title>The genome of Habropoda laboriosa.</title>
        <authorList>
            <person name="Pan H."/>
            <person name="Kapheim K."/>
        </authorList>
    </citation>
    <scope>NUCLEOTIDE SEQUENCE [LARGE SCALE GENOMIC DNA]</scope>
    <source>
        <strain evidence="1">0110345459</strain>
    </source>
</reference>
<sequence>MWRGCYNLGLEYNRVGRELFILHKAQISQINFSFISLKQSIPFVHQVYKFLVFT</sequence>
<keyword evidence="2" id="KW-1185">Reference proteome</keyword>
<organism evidence="1 2">
    <name type="scientific">Habropoda laboriosa</name>
    <dbReference type="NCBI Taxonomy" id="597456"/>
    <lineage>
        <taxon>Eukaryota</taxon>
        <taxon>Metazoa</taxon>
        <taxon>Ecdysozoa</taxon>
        <taxon>Arthropoda</taxon>
        <taxon>Hexapoda</taxon>
        <taxon>Insecta</taxon>
        <taxon>Pterygota</taxon>
        <taxon>Neoptera</taxon>
        <taxon>Endopterygota</taxon>
        <taxon>Hymenoptera</taxon>
        <taxon>Apocrita</taxon>
        <taxon>Aculeata</taxon>
        <taxon>Apoidea</taxon>
        <taxon>Anthophila</taxon>
        <taxon>Apidae</taxon>
        <taxon>Habropoda</taxon>
    </lineage>
</organism>
<evidence type="ECO:0000313" key="1">
    <source>
        <dbReference type="EMBL" id="KOC69052.1"/>
    </source>
</evidence>
<dbReference type="AlphaFoldDB" id="A0A0L7RDI9"/>
<proteinExistence type="predicted"/>
<name>A0A0L7RDI9_9HYME</name>